<sequence>MKVVYCGHAKLKIPTRGRNLGLAPTKWQPIFEYYLYCLFLIFSSL</sequence>
<protein>
    <submittedName>
        <fullName evidence="1">Uncharacterized protein</fullName>
    </submittedName>
</protein>
<organism evidence="1">
    <name type="scientific">Rhizophora mucronata</name>
    <name type="common">Asiatic mangrove</name>
    <dbReference type="NCBI Taxonomy" id="61149"/>
    <lineage>
        <taxon>Eukaryota</taxon>
        <taxon>Viridiplantae</taxon>
        <taxon>Streptophyta</taxon>
        <taxon>Embryophyta</taxon>
        <taxon>Tracheophyta</taxon>
        <taxon>Spermatophyta</taxon>
        <taxon>Magnoliopsida</taxon>
        <taxon>eudicotyledons</taxon>
        <taxon>Gunneridae</taxon>
        <taxon>Pentapetalae</taxon>
        <taxon>rosids</taxon>
        <taxon>fabids</taxon>
        <taxon>Malpighiales</taxon>
        <taxon>Rhizophoraceae</taxon>
        <taxon>Rhizophora</taxon>
    </lineage>
</organism>
<reference evidence="1" key="1">
    <citation type="submission" date="2018-02" db="EMBL/GenBank/DDBJ databases">
        <title>Rhizophora mucronata_Transcriptome.</title>
        <authorList>
            <person name="Meera S.P."/>
            <person name="Sreeshan A."/>
            <person name="Augustine A."/>
        </authorList>
    </citation>
    <scope>NUCLEOTIDE SEQUENCE</scope>
    <source>
        <tissue evidence="1">Leaf</tissue>
    </source>
</reference>
<proteinExistence type="predicted"/>
<evidence type="ECO:0000313" key="1">
    <source>
        <dbReference type="EMBL" id="MBX70963.1"/>
    </source>
</evidence>
<name>A0A2P2QVE4_RHIMU</name>
<dbReference type="AlphaFoldDB" id="A0A2P2QVE4"/>
<accession>A0A2P2QVE4</accession>
<dbReference type="EMBL" id="GGEC01090479">
    <property type="protein sequence ID" value="MBX70963.1"/>
    <property type="molecule type" value="Transcribed_RNA"/>
</dbReference>